<feature type="region of interest" description="Disordered" evidence="1">
    <location>
        <begin position="827"/>
        <end position="957"/>
    </location>
</feature>
<organism evidence="2 3">
    <name type="scientific">Neurospora tetraspora</name>
    <dbReference type="NCBI Taxonomy" id="94610"/>
    <lineage>
        <taxon>Eukaryota</taxon>
        <taxon>Fungi</taxon>
        <taxon>Dikarya</taxon>
        <taxon>Ascomycota</taxon>
        <taxon>Pezizomycotina</taxon>
        <taxon>Sordariomycetes</taxon>
        <taxon>Sordariomycetidae</taxon>
        <taxon>Sordariales</taxon>
        <taxon>Sordariaceae</taxon>
        <taxon>Neurospora</taxon>
    </lineage>
</organism>
<dbReference type="Proteomes" id="UP001278500">
    <property type="component" value="Unassembled WGS sequence"/>
</dbReference>
<feature type="compositionally biased region" description="Polar residues" evidence="1">
    <location>
        <begin position="215"/>
        <end position="231"/>
    </location>
</feature>
<feature type="compositionally biased region" description="Basic and acidic residues" evidence="1">
    <location>
        <begin position="595"/>
        <end position="613"/>
    </location>
</feature>
<feature type="region of interest" description="Disordered" evidence="1">
    <location>
        <begin position="75"/>
        <end position="267"/>
    </location>
</feature>
<evidence type="ECO:0000313" key="3">
    <source>
        <dbReference type="Proteomes" id="UP001278500"/>
    </source>
</evidence>
<feature type="compositionally biased region" description="Low complexity" evidence="1">
    <location>
        <begin position="913"/>
        <end position="933"/>
    </location>
</feature>
<feature type="compositionally biased region" description="Low complexity" evidence="1">
    <location>
        <begin position="487"/>
        <end position="500"/>
    </location>
</feature>
<gene>
    <name evidence="2" type="ORF">B0H65DRAFT_428312</name>
</gene>
<dbReference type="RefSeq" id="XP_062681035.1">
    <property type="nucleotide sequence ID" value="XM_062824751.1"/>
</dbReference>
<evidence type="ECO:0000313" key="2">
    <source>
        <dbReference type="EMBL" id="KAK3343242.1"/>
    </source>
</evidence>
<feature type="compositionally biased region" description="Basic and acidic residues" evidence="1">
    <location>
        <begin position="888"/>
        <end position="909"/>
    </location>
</feature>
<feature type="compositionally biased region" description="Polar residues" evidence="1">
    <location>
        <begin position="81"/>
        <end position="110"/>
    </location>
</feature>
<feature type="compositionally biased region" description="Basic and acidic residues" evidence="1">
    <location>
        <begin position="845"/>
        <end position="854"/>
    </location>
</feature>
<evidence type="ECO:0000256" key="1">
    <source>
        <dbReference type="SAM" id="MobiDB-lite"/>
    </source>
</evidence>
<feature type="compositionally biased region" description="Polar residues" evidence="1">
    <location>
        <begin position="122"/>
        <end position="133"/>
    </location>
</feature>
<accession>A0AAE0MSB7</accession>
<feature type="region of interest" description="Disordered" evidence="1">
    <location>
        <begin position="1120"/>
        <end position="1146"/>
    </location>
</feature>
<name>A0AAE0MSB7_9PEZI</name>
<feature type="compositionally biased region" description="Acidic residues" evidence="1">
    <location>
        <begin position="827"/>
        <end position="838"/>
    </location>
</feature>
<protein>
    <submittedName>
        <fullName evidence="2">Uncharacterized protein</fullName>
    </submittedName>
</protein>
<sequence>MNPFRRAPEAQGEHVSWRSNTTIIPDDVIDPELLAASNRNVVADQPTLLQQPPQLLAESSQGNNVEQTSVYQHPPLDVHQSHPQRNPFSNPRLNPQFNHQPNLHVSSPSRDGSLYQHPQLDVRQSNPFSNPHANRQIIPHFNSQPNPQPSPQGHSPPRDESVYQHQPFNPFALAYSPPQDGRTFFQQPAASHSLTSHLNPMSQGDAPASPPPGTSHLQQDSFVRANIQSPVRSRSQSFSRGFGQGPMEMDDSPFPFQAEADSSPLSSLAATPAVASATLAMDLDDWEPGREAQVGIPSSSPPRNNATPKRPRERQQEDLQGREGQYQRPRRYNIDVLLSSVSIAPVAEMEIDQGVAEGSTASAAASHVDMESTSHDPSLQRPGSQENARPRATTLEIGTALRDDILRRIRPGISFPSGVPYSTRYSEYTQPPEDFSRPLGSARPMPPPENLPSEHGRSLSDVGVNRIRNVSGPQTGESSRHGQHLNSQAPGPSTSSSAAPQVQEGYPSHESYTEGVLQHMRAATPGPSGSASTAPKNPEPALSGHSLAGLVQGALQEASVNDVVTAAHAILNQHRGSTQNQYRQILPAPTTPMEIDNRSSHQPTERLQQRDTQSDDQVQQQDMDPTEHQSHQLPFTNMEQFQPIPAPAPTIRSPLLISPFPLRIPDSFTPAILSLAIDPPRSLQIGTTDSLRSYLRACGIVPYNDLYPRTIPDVPREPFNRTVVVEARYLSVIGLLYPRAEFIVSRIAEGAEEHMEGNTNYNKKLEPNAAMMMEKWHVYKAVRMTGEEMQKLGVCVWSEKGCGEWEPVVEEARETKRVKRTEVVVVDDDEEEEEESDDTVVASGKAKEGAKNENTRPTVEEDEEADEDVEMVDVEEEVQTSKKRKGKAKEVEVANKKGKGKEVLQEKDGSGNAAAQPSASKASAPDPASAPLRRSARVQSRQGSAAAEEANSDRDESKTKLIITRKLRAIQLDEAGESSSAAAAAAANPSRPIKTPKPRLTTTKAIHSVTEPADPRAAYLREASTHYLITLRQRDWPSGGVARIQCTPKARQTIEYIQESFGIQSPYEVWRQKDYRVWNGDTGEVKRRYIKVMRGYAGDENTEDGVMRLFLDEMDRRMKEKEKRRKEKGKGKMGEEETGDGKDMSTLEERKAWKESYKALKRRGKRAVARAKGKSKEGEDIDMDFDEWLAVRREEENELCERWFKEREGLVEEEEVDSKTVEFALFEYGGGDGLGLGKA</sequence>
<feature type="compositionally biased region" description="Acidic residues" evidence="1">
    <location>
        <begin position="860"/>
        <end position="878"/>
    </location>
</feature>
<dbReference type="AlphaFoldDB" id="A0AAE0MSB7"/>
<dbReference type="GeneID" id="87861905"/>
<feature type="region of interest" description="Disordered" evidence="1">
    <location>
        <begin position="290"/>
        <end position="330"/>
    </location>
</feature>
<reference evidence="2" key="1">
    <citation type="journal article" date="2023" name="Mol. Phylogenet. Evol.">
        <title>Genome-scale phylogeny and comparative genomics of the fungal order Sordariales.</title>
        <authorList>
            <person name="Hensen N."/>
            <person name="Bonometti L."/>
            <person name="Westerberg I."/>
            <person name="Brannstrom I.O."/>
            <person name="Guillou S."/>
            <person name="Cros-Aarteil S."/>
            <person name="Calhoun S."/>
            <person name="Haridas S."/>
            <person name="Kuo A."/>
            <person name="Mondo S."/>
            <person name="Pangilinan J."/>
            <person name="Riley R."/>
            <person name="LaButti K."/>
            <person name="Andreopoulos B."/>
            <person name="Lipzen A."/>
            <person name="Chen C."/>
            <person name="Yan M."/>
            <person name="Daum C."/>
            <person name="Ng V."/>
            <person name="Clum A."/>
            <person name="Steindorff A."/>
            <person name="Ohm R.A."/>
            <person name="Martin F."/>
            <person name="Silar P."/>
            <person name="Natvig D.O."/>
            <person name="Lalanne C."/>
            <person name="Gautier V."/>
            <person name="Ament-Velasquez S.L."/>
            <person name="Kruys A."/>
            <person name="Hutchinson M.I."/>
            <person name="Powell A.J."/>
            <person name="Barry K."/>
            <person name="Miller A.N."/>
            <person name="Grigoriev I.V."/>
            <person name="Debuchy R."/>
            <person name="Gladieux P."/>
            <person name="Hiltunen Thoren M."/>
            <person name="Johannesson H."/>
        </authorList>
    </citation>
    <scope>NUCLEOTIDE SEQUENCE</scope>
    <source>
        <strain evidence="2">CBS 560.94</strain>
    </source>
</reference>
<feature type="compositionally biased region" description="Low complexity" evidence="1">
    <location>
        <begin position="232"/>
        <end position="241"/>
    </location>
</feature>
<feature type="compositionally biased region" description="Low complexity" evidence="1">
    <location>
        <begin position="258"/>
        <end position="267"/>
    </location>
</feature>
<feature type="region of interest" description="Disordered" evidence="1">
    <location>
        <begin position="357"/>
        <end position="396"/>
    </location>
</feature>
<feature type="compositionally biased region" description="Polar residues" evidence="1">
    <location>
        <begin position="375"/>
        <end position="387"/>
    </location>
</feature>
<feature type="region of interest" description="Disordered" evidence="1">
    <location>
        <begin position="590"/>
        <end position="629"/>
    </location>
</feature>
<reference evidence="2" key="2">
    <citation type="submission" date="2023-06" db="EMBL/GenBank/DDBJ databases">
        <authorList>
            <consortium name="Lawrence Berkeley National Laboratory"/>
            <person name="Haridas S."/>
            <person name="Hensen N."/>
            <person name="Bonometti L."/>
            <person name="Westerberg I."/>
            <person name="Brannstrom I.O."/>
            <person name="Guillou S."/>
            <person name="Cros-Aarteil S."/>
            <person name="Calhoun S."/>
            <person name="Kuo A."/>
            <person name="Mondo S."/>
            <person name="Pangilinan J."/>
            <person name="Riley R."/>
            <person name="Labutti K."/>
            <person name="Andreopoulos B."/>
            <person name="Lipzen A."/>
            <person name="Chen C."/>
            <person name="Yanf M."/>
            <person name="Daum C."/>
            <person name="Ng V."/>
            <person name="Clum A."/>
            <person name="Steindorff A."/>
            <person name="Ohm R."/>
            <person name="Martin F."/>
            <person name="Silar P."/>
            <person name="Natvig D."/>
            <person name="Lalanne C."/>
            <person name="Gautier V."/>
            <person name="Ament-Velasquez S.L."/>
            <person name="Kruys A."/>
            <person name="Hutchinson M.I."/>
            <person name="Powell A.J."/>
            <person name="Barry K."/>
            <person name="Miller A.N."/>
            <person name="Grigoriev I.V."/>
            <person name="Debuchy R."/>
            <person name="Gladieux P."/>
            <person name="Thoren M.H."/>
            <person name="Johannesson H."/>
        </authorList>
    </citation>
    <scope>NUCLEOTIDE SEQUENCE</scope>
    <source>
        <strain evidence="2">CBS 560.94</strain>
    </source>
</reference>
<comment type="caution">
    <text evidence="2">The sequence shown here is derived from an EMBL/GenBank/DDBJ whole genome shotgun (WGS) entry which is preliminary data.</text>
</comment>
<dbReference type="EMBL" id="JAUEPP010000005">
    <property type="protein sequence ID" value="KAK3343242.1"/>
    <property type="molecule type" value="Genomic_DNA"/>
</dbReference>
<feature type="compositionally biased region" description="Basic and acidic residues" evidence="1">
    <location>
        <begin position="1130"/>
        <end position="1146"/>
    </location>
</feature>
<feature type="compositionally biased region" description="Polar residues" evidence="1">
    <location>
        <begin position="184"/>
        <end position="202"/>
    </location>
</feature>
<feature type="compositionally biased region" description="Polar residues" evidence="1">
    <location>
        <begin position="296"/>
        <end position="307"/>
    </location>
</feature>
<proteinExistence type="predicted"/>
<keyword evidence="3" id="KW-1185">Reference proteome</keyword>
<feature type="region of interest" description="Disordered" evidence="1">
    <location>
        <begin position="411"/>
        <end position="544"/>
    </location>
</feature>
<feature type="compositionally biased region" description="Low complexity" evidence="1">
    <location>
        <begin position="139"/>
        <end position="155"/>
    </location>
</feature>